<dbReference type="Gene3D" id="3.40.630.30">
    <property type="match status" value="1"/>
</dbReference>
<reference evidence="3 4" key="1">
    <citation type="submission" date="2024-10" db="EMBL/GenBank/DDBJ databases">
        <title>The Natural Products Discovery Center: Release of the First 8490 Sequenced Strains for Exploring Actinobacteria Biosynthetic Diversity.</title>
        <authorList>
            <person name="Kalkreuter E."/>
            <person name="Kautsar S.A."/>
            <person name="Yang D."/>
            <person name="Bader C.D."/>
            <person name="Teijaro C.N."/>
            <person name="Fluegel L."/>
            <person name="Davis C.M."/>
            <person name="Simpson J.R."/>
            <person name="Lauterbach L."/>
            <person name="Steele A.D."/>
            <person name="Gui C."/>
            <person name="Meng S."/>
            <person name="Li G."/>
            <person name="Viehrig K."/>
            <person name="Ye F."/>
            <person name="Su P."/>
            <person name="Kiefer A.F."/>
            <person name="Nichols A."/>
            <person name="Cepeda A.J."/>
            <person name="Yan W."/>
            <person name="Fan B."/>
            <person name="Jiang Y."/>
            <person name="Adhikari A."/>
            <person name="Zheng C.-J."/>
            <person name="Schuster L."/>
            <person name="Cowan T.M."/>
            <person name="Smanski M.J."/>
            <person name="Chevrette M.G."/>
            <person name="De Carvalho L.P.S."/>
            <person name="Shen B."/>
        </authorList>
    </citation>
    <scope>NUCLEOTIDE SEQUENCE [LARGE SCALE GENOMIC DNA]</scope>
    <source>
        <strain evidence="3 4">NPDC004045</strain>
    </source>
</reference>
<keyword evidence="4" id="KW-1185">Reference proteome</keyword>
<feature type="transmembrane region" description="Helical" evidence="1">
    <location>
        <begin position="314"/>
        <end position="337"/>
    </location>
</feature>
<keyword evidence="1" id="KW-0812">Transmembrane</keyword>
<dbReference type="EC" id="2.3.-.-" evidence="3"/>
<dbReference type="InterPro" id="IPR000182">
    <property type="entry name" value="GNAT_dom"/>
</dbReference>
<gene>
    <name evidence="3" type="ORF">ACFYTF_09605</name>
</gene>
<feature type="transmembrane region" description="Helical" evidence="1">
    <location>
        <begin position="288"/>
        <end position="308"/>
    </location>
</feature>
<keyword evidence="1" id="KW-0472">Membrane</keyword>
<evidence type="ECO:0000256" key="1">
    <source>
        <dbReference type="SAM" id="Phobius"/>
    </source>
</evidence>
<sequence length="410" mass="44808">MTSAIRVAGAGDVGDLNALDALCFPAGDVDREPASEDELADGVRNNQVIIATSNEVLVGFLHFERPNPGHVYISALAVHPSCRRRGIARSLLRRLMADLSADDRRSLPSISTVTSPRNYSMLRLLLREGFVARTLMAGYFGPGHDRLYLQYKLRIDYVDPDERYLVPVRAMRHVEQLLSDDNYVISDFVDLPSGPAFEFCRFERDDLAGLEADETAISVTFAGTVLAAITFVLGTALGSDRYPDPAKTLLLLAVLATTVALVVYTNAAGDVARLRSHAFDLHMRVGNVISEFGGVYPFLVSLPITFAVVTDSLYLGLAAAAIFAAVLTAYENPLFSISRRFAQSRTTHLLRAITVTAPVSGVLCMRHAVLSWVWTGVVLATFVALAVLFLLRRRRESLVGHDGVGRDTRP</sequence>
<proteinExistence type="predicted"/>
<keyword evidence="3" id="KW-0012">Acyltransferase</keyword>
<feature type="transmembrane region" description="Helical" evidence="1">
    <location>
        <begin position="249"/>
        <end position="267"/>
    </location>
</feature>
<comment type="caution">
    <text evidence="3">The sequence shown here is derived from an EMBL/GenBank/DDBJ whole genome shotgun (WGS) entry which is preliminary data.</text>
</comment>
<dbReference type="RefSeq" id="WP_387699754.1">
    <property type="nucleotide sequence ID" value="NZ_JBIAMX010000004.1"/>
</dbReference>
<dbReference type="PROSITE" id="PS51186">
    <property type="entry name" value="GNAT"/>
    <property type="match status" value="1"/>
</dbReference>
<evidence type="ECO:0000313" key="3">
    <source>
        <dbReference type="EMBL" id="MFF0543083.1"/>
    </source>
</evidence>
<accession>A0ABW6PL52</accession>
<dbReference type="EMBL" id="JBIAMX010000004">
    <property type="protein sequence ID" value="MFF0543083.1"/>
    <property type="molecule type" value="Genomic_DNA"/>
</dbReference>
<protein>
    <submittedName>
        <fullName evidence="3">GNAT family N-acetyltransferase</fullName>
        <ecNumber evidence="3">2.3.-.-</ecNumber>
    </submittedName>
</protein>
<dbReference type="InterPro" id="IPR016181">
    <property type="entry name" value="Acyl_CoA_acyltransferase"/>
</dbReference>
<name>A0ABW6PL52_9NOCA</name>
<keyword evidence="3" id="KW-0808">Transferase</keyword>
<evidence type="ECO:0000259" key="2">
    <source>
        <dbReference type="PROSITE" id="PS51186"/>
    </source>
</evidence>
<dbReference type="CDD" id="cd04301">
    <property type="entry name" value="NAT_SF"/>
    <property type="match status" value="1"/>
</dbReference>
<feature type="transmembrane region" description="Helical" evidence="1">
    <location>
        <begin position="349"/>
        <end position="368"/>
    </location>
</feature>
<keyword evidence="1" id="KW-1133">Transmembrane helix</keyword>
<feature type="transmembrane region" description="Helical" evidence="1">
    <location>
        <begin position="216"/>
        <end position="237"/>
    </location>
</feature>
<evidence type="ECO:0000313" key="4">
    <source>
        <dbReference type="Proteomes" id="UP001601444"/>
    </source>
</evidence>
<feature type="transmembrane region" description="Helical" evidence="1">
    <location>
        <begin position="374"/>
        <end position="391"/>
    </location>
</feature>
<organism evidence="3 4">
    <name type="scientific">Nocardia thailandica</name>
    <dbReference type="NCBI Taxonomy" id="257275"/>
    <lineage>
        <taxon>Bacteria</taxon>
        <taxon>Bacillati</taxon>
        <taxon>Actinomycetota</taxon>
        <taxon>Actinomycetes</taxon>
        <taxon>Mycobacteriales</taxon>
        <taxon>Nocardiaceae</taxon>
        <taxon>Nocardia</taxon>
    </lineage>
</organism>
<dbReference type="GO" id="GO:0016746">
    <property type="term" value="F:acyltransferase activity"/>
    <property type="evidence" value="ECO:0007669"/>
    <property type="project" value="UniProtKB-KW"/>
</dbReference>
<dbReference type="Proteomes" id="UP001601444">
    <property type="component" value="Unassembled WGS sequence"/>
</dbReference>
<dbReference type="Pfam" id="PF00583">
    <property type="entry name" value="Acetyltransf_1"/>
    <property type="match status" value="1"/>
</dbReference>
<feature type="domain" description="N-acetyltransferase" evidence="2">
    <location>
        <begin position="3"/>
        <end position="154"/>
    </location>
</feature>
<dbReference type="SUPFAM" id="SSF55729">
    <property type="entry name" value="Acyl-CoA N-acyltransferases (Nat)"/>
    <property type="match status" value="1"/>
</dbReference>